<evidence type="ECO:0000313" key="4">
    <source>
        <dbReference type="Proteomes" id="UP000789375"/>
    </source>
</evidence>
<comment type="caution">
    <text evidence="3">The sequence shown here is derived from an EMBL/GenBank/DDBJ whole genome shotgun (WGS) entry which is preliminary data.</text>
</comment>
<dbReference type="InterPro" id="IPR057227">
    <property type="entry name" value="DUF7905"/>
</dbReference>
<evidence type="ECO:0000313" key="3">
    <source>
        <dbReference type="EMBL" id="CAG8684714.1"/>
    </source>
</evidence>
<name>A0A9N9EM97_FUNMO</name>
<gene>
    <name evidence="3" type="ORF">FMOSSE_LOCUS13073</name>
</gene>
<accession>A0A9N9EM97</accession>
<feature type="domain" description="DUF7905" evidence="2">
    <location>
        <begin position="483"/>
        <end position="761"/>
    </location>
</feature>
<feature type="compositionally biased region" description="Polar residues" evidence="1">
    <location>
        <begin position="360"/>
        <end position="388"/>
    </location>
</feature>
<protein>
    <submittedName>
        <fullName evidence="3">4356_t:CDS:1</fullName>
    </submittedName>
</protein>
<dbReference type="AlphaFoldDB" id="A0A9N9EM97"/>
<proteinExistence type="predicted"/>
<dbReference type="Pfam" id="PF25482">
    <property type="entry name" value="DUF7905"/>
    <property type="match status" value="1"/>
</dbReference>
<keyword evidence="4" id="KW-1185">Reference proteome</keyword>
<dbReference type="EMBL" id="CAJVPP010007128">
    <property type="protein sequence ID" value="CAG8684714.1"/>
    <property type="molecule type" value="Genomic_DNA"/>
</dbReference>
<evidence type="ECO:0000259" key="2">
    <source>
        <dbReference type="Pfam" id="PF25482"/>
    </source>
</evidence>
<organism evidence="3 4">
    <name type="scientific">Funneliformis mosseae</name>
    <name type="common">Endomycorrhizal fungus</name>
    <name type="synonym">Glomus mosseae</name>
    <dbReference type="NCBI Taxonomy" id="27381"/>
    <lineage>
        <taxon>Eukaryota</taxon>
        <taxon>Fungi</taxon>
        <taxon>Fungi incertae sedis</taxon>
        <taxon>Mucoromycota</taxon>
        <taxon>Glomeromycotina</taxon>
        <taxon>Glomeromycetes</taxon>
        <taxon>Glomerales</taxon>
        <taxon>Glomeraceae</taxon>
        <taxon>Funneliformis</taxon>
    </lineage>
</organism>
<sequence length="791" mass="91080">TVVDDLKPDFTETGKYSKDPECISLAWSPDGTTLFAGYTEILYTIQTIWEWNDTDNEQINSFCRTIESKTGTKINYIIEKHVCIYWSFERMSFEIKGTKHDELSKACDELVKLLNNKSNSAKPVLVVPRKPKKKTRRILSDPVGPPPDLSDDEVRPLIISEDEETEGLQDIFRFSSIVQEIGNVLGWNRKETFLITDYWKDICRDCNVTGDVIPEEKQIQITGGKRSDIEEALKRLDQLEKNYLQPTPKPKRIPLVHYPDQSVLFKLYFCPLQNHSYFSKTVKPIAKDNYILVAAIGHPVTKKYLVPRENLISDPNLQQDSYSHDIQYDRMQMKWQESNREAERAVKGKAKVVYPPSNPTPSRLSNDMQWPSHTPDVKSTSTFPAPTSRNDDFGYQSQRNNRESYPGSISPSTPKKPNEFRKSYDHTNQVSTTLIDLDTDEQWTDTFDENKVIVTAIKPRTKQMFNQKNPNSNNRPDGPTPGKMIRDYNFTIIKNAMKEVLENVRVHKGEIRFYGCLGKVMFPKVPEQVRRKLWEFNDLKDVIGSEYGVNPMFNRIATFDDNIVEKFARVLGPNSAQKSAHFEVIADATNTPHGAYSKVFMYVKMGYVSLEKVMLPWNSPVEIDWTILDRKSDFSMILATRRAIRHDVKPFSTFIKKTSVSPTNQMITFENVGDFLTVKSINFKQITKYKLHEPFVAELARVEKIPLVEQNNTNKILGKTGYGEVHYTIEIYNEKHRQSFEQNSKIKSGQVAKWTVNDILGAEPNNLNLVEFVKTMLLLVERCHKVISSES</sequence>
<feature type="non-terminal residue" evidence="3">
    <location>
        <position position="1"/>
    </location>
</feature>
<reference evidence="3" key="1">
    <citation type="submission" date="2021-06" db="EMBL/GenBank/DDBJ databases">
        <authorList>
            <person name="Kallberg Y."/>
            <person name="Tangrot J."/>
            <person name="Rosling A."/>
        </authorList>
    </citation>
    <scope>NUCLEOTIDE SEQUENCE</scope>
    <source>
        <strain evidence="3">87-6 pot B 2015</strain>
    </source>
</reference>
<feature type="region of interest" description="Disordered" evidence="1">
    <location>
        <begin position="339"/>
        <end position="422"/>
    </location>
</feature>
<evidence type="ECO:0000256" key="1">
    <source>
        <dbReference type="SAM" id="MobiDB-lite"/>
    </source>
</evidence>
<dbReference type="Proteomes" id="UP000789375">
    <property type="component" value="Unassembled WGS sequence"/>
</dbReference>